<feature type="transmembrane region" description="Helical" evidence="1">
    <location>
        <begin position="42"/>
        <end position="60"/>
    </location>
</feature>
<keyword evidence="1" id="KW-0812">Transmembrane</keyword>
<reference evidence="2 3" key="1">
    <citation type="journal article" date="2018" name="New Phytol.">
        <title>Comparative genomics and transcriptomics depict ericoid mycorrhizal fungi as versatile saprotrophs and plant mutualists.</title>
        <authorList>
            <person name="Martino E."/>
            <person name="Morin E."/>
            <person name="Grelet G.A."/>
            <person name="Kuo A."/>
            <person name="Kohler A."/>
            <person name="Daghino S."/>
            <person name="Barry K.W."/>
            <person name="Cichocki N."/>
            <person name="Clum A."/>
            <person name="Dockter R.B."/>
            <person name="Hainaut M."/>
            <person name="Kuo R.C."/>
            <person name="LaButti K."/>
            <person name="Lindahl B.D."/>
            <person name="Lindquist E.A."/>
            <person name="Lipzen A."/>
            <person name="Khouja H.R."/>
            <person name="Magnuson J."/>
            <person name="Murat C."/>
            <person name="Ohm R.A."/>
            <person name="Singer S.W."/>
            <person name="Spatafora J.W."/>
            <person name="Wang M."/>
            <person name="Veneault-Fourrey C."/>
            <person name="Henrissat B."/>
            <person name="Grigoriev I.V."/>
            <person name="Martin F.M."/>
            <person name="Perotto S."/>
        </authorList>
    </citation>
    <scope>NUCLEOTIDE SEQUENCE [LARGE SCALE GENOMIC DNA]</scope>
    <source>
        <strain evidence="2 3">ATCC 22711</strain>
    </source>
</reference>
<keyword evidence="3" id="KW-1185">Reference proteome</keyword>
<organism evidence="2 3">
    <name type="scientific">Amorphotheca resinae ATCC 22711</name>
    <dbReference type="NCBI Taxonomy" id="857342"/>
    <lineage>
        <taxon>Eukaryota</taxon>
        <taxon>Fungi</taxon>
        <taxon>Dikarya</taxon>
        <taxon>Ascomycota</taxon>
        <taxon>Pezizomycotina</taxon>
        <taxon>Leotiomycetes</taxon>
        <taxon>Helotiales</taxon>
        <taxon>Amorphothecaceae</taxon>
        <taxon>Amorphotheca</taxon>
    </lineage>
</organism>
<accession>A0A2T3ARK6</accession>
<dbReference type="RefSeq" id="XP_024717295.1">
    <property type="nucleotide sequence ID" value="XM_024863809.1"/>
</dbReference>
<gene>
    <name evidence="2" type="ORF">M430DRAFT_181779</name>
</gene>
<name>A0A2T3ARK6_AMORE</name>
<proteinExistence type="predicted"/>
<keyword evidence="1" id="KW-1133">Transmembrane helix</keyword>
<sequence>MRSSRRHIVIPYARGALERQIARILLTQSHSMSSDASRMTKVCCYNSSFLGFALLFYTTVPNG</sequence>
<evidence type="ECO:0000256" key="1">
    <source>
        <dbReference type="SAM" id="Phobius"/>
    </source>
</evidence>
<dbReference type="InParanoid" id="A0A2T3ARK6"/>
<evidence type="ECO:0000313" key="2">
    <source>
        <dbReference type="EMBL" id="PSS08997.1"/>
    </source>
</evidence>
<dbReference type="Proteomes" id="UP000241818">
    <property type="component" value="Unassembled WGS sequence"/>
</dbReference>
<evidence type="ECO:0000313" key="3">
    <source>
        <dbReference type="Proteomes" id="UP000241818"/>
    </source>
</evidence>
<keyword evidence="1" id="KW-0472">Membrane</keyword>
<dbReference type="GeneID" id="36571890"/>
<dbReference type="AlphaFoldDB" id="A0A2T3ARK6"/>
<dbReference type="EMBL" id="KZ679017">
    <property type="protein sequence ID" value="PSS08997.1"/>
    <property type="molecule type" value="Genomic_DNA"/>
</dbReference>
<protein>
    <submittedName>
        <fullName evidence="2">Uncharacterized protein</fullName>
    </submittedName>
</protein>